<gene>
    <name evidence="1" type="ORF">H8K43_06415</name>
</gene>
<keyword evidence="2" id="KW-1185">Reference proteome</keyword>
<comment type="caution">
    <text evidence="1">The sequence shown here is derived from an EMBL/GenBank/DDBJ whole genome shotgun (WGS) entry which is preliminary data.</text>
</comment>
<dbReference type="RefSeq" id="WP_186903081.1">
    <property type="nucleotide sequence ID" value="NZ_JACOGD010000003.1"/>
</dbReference>
<accession>A0ABR7A305</accession>
<dbReference type="EMBL" id="JACOGD010000003">
    <property type="protein sequence ID" value="MBC3931301.1"/>
    <property type="molecule type" value="Genomic_DNA"/>
</dbReference>
<protein>
    <submittedName>
        <fullName evidence="1">Uncharacterized protein</fullName>
    </submittedName>
</protein>
<reference evidence="1 2" key="1">
    <citation type="submission" date="2020-08" db="EMBL/GenBank/DDBJ databases">
        <title>Novel species isolated from subtropical streams in China.</title>
        <authorList>
            <person name="Lu H."/>
        </authorList>
    </citation>
    <scope>NUCLEOTIDE SEQUENCE [LARGE SCALE GENOMIC DNA]</scope>
    <source>
        <strain evidence="1 2">CY22W</strain>
    </source>
</reference>
<evidence type="ECO:0000313" key="2">
    <source>
        <dbReference type="Proteomes" id="UP000654304"/>
    </source>
</evidence>
<organism evidence="1 2">
    <name type="scientific">Undibacterium curvum</name>
    <dbReference type="NCBI Taxonomy" id="2762294"/>
    <lineage>
        <taxon>Bacteria</taxon>
        <taxon>Pseudomonadati</taxon>
        <taxon>Pseudomonadota</taxon>
        <taxon>Betaproteobacteria</taxon>
        <taxon>Burkholderiales</taxon>
        <taxon>Oxalobacteraceae</taxon>
        <taxon>Undibacterium</taxon>
    </lineage>
</organism>
<evidence type="ECO:0000313" key="1">
    <source>
        <dbReference type="EMBL" id="MBC3931301.1"/>
    </source>
</evidence>
<sequence>MFVLHHPQPVRPRKEVATLQVQQQQKTSVPQILVARQPAIGNTDATAPALVKPATDAK</sequence>
<dbReference type="Proteomes" id="UP000654304">
    <property type="component" value="Unassembled WGS sequence"/>
</dbReference>
<proteinExistence type="predicted"/>
<name>A0ABR7A305_9BURK</name>